<dbReference type="Pfam" id="PF01695">
    <property type="entry name" value="IstB_IS21"/>
    <property type="match status" value="1"/>
</dbReference>
<dbReference type="InterPro" id="IPR028350">
    <property type="entry name" value="DNAC/IstB-like"/>
</dbReference>
<dbReference type="GO" id="GO:0006260">
    <property type="term" value="P:DNA replication"/>
    <property type="evidence" value="ECO:0007669"/>
    <property type="project" value="TreeGrafter"/>
</dbReference>
<dbReference type="EMBL" id="QNUL01000056">
    <property type="protein sequence ID" value="REA54811.1"/>
    <property type="molecule type" value="Genomic_DNA"/>
</dbReference>
<comment type="similarity">
    <text evidence="1">Belongs to the IS21/IS1162 putative ATP-binding protein family.</text>
</comment>
<evidence type="ECO:0000256" key="3">
    <source>
        <dbReference type="ARBA" id="ARBA00022840"/>
    </source>
</evidence>
<sequence>MNTNTLEKLRKLKFYGMFHAFKSSLESGKTNDYTADELLAHLVDAEWDDRNNRRVERQILYARFRYKAMVENIHYHADRSIDRNQIMRLAECSFIGRNENLLITGSTGIGKSYVASAIGHQACILGYRVMYASTPKLFAKLKMAKADGSYIKEITKIERQQLLILDDFGIQPFDAQSRAALMEIIEDRHGKTSLIITSQLPVSKWHEVIGEKTIADAILDRIVHDAHRVELKGESMRRKRKTELENSYE</sequence>
<dbReference type="PANTHER" id="PTHR30050">
    <property type="entry name" value="CHROMOSOMAL REPLICATION INITIATOR PROTEIN DNAA"/>
    <property type="match status" value="1"/>
</dbReference>
<dbReference type="SUPFAM" id="SSF52540">
    <property type="entry name" value="P-loop containing nucleoside triphosphate hydrolases"/>
    <property type="match status" value="1"/>
</dbReference>
<dbReference type="InterPro" id="IPR027417">
    <property type="entry name" value="P-loop_NTPase"/>
</dbReference>
<proteinExistence type="inferred from homology"/>
<evidence type="ECO:0000313" key="6">
    <source>
        <dbReference type="Proteomes" id="UP000256373"/>
    </source>
</evidence>
<dbReference type="NCBIfam" id="NF038214">
    <property type="entry name" value="IS21_help_AAA"/>
    <property type="match status" value="1"/>
</dbReference>
<dbReference type="InterPro" id="IPR003593">
    <property type="entry name" value="AAA+_ATPase"/>
</dbReference>
<dbReference type="Gene3D" id="3.40.50.300">
    <property type="entry name" value="P-loop containing nucleotide triphosphate hydrolases"/>
    <property type="match status" value="1"/>
</dbReference>
<dbReference type="PANTHER" id="PTHR30050:SF4">
    <property type="entry name" value="ATP-BINDING PROTEIN RV3427C IN INSERTION SEQUENCE-RELATED"/>
    <property type="match status" value="1"/>
</dbReference>
<gene>
    <name evidence="5" type="ORF">DSL64_28755</name>
</gene>
<keyword evidence="2" id="KW-0547">Nucleotide-binding</keyword>
<reference evidence="5 6" key="1">
    <citation type="submission" date="2018-07" db="EMBL/GenBank/DDBJ databases">
        <title>Dyadobacter roseus sp. nov., isolated from rose rhizosphere soil.</title>
        <authorList>
            <person name="Chen L."/>
        </authorList>
    </citation>
    <scope>NUCLEOTIDE SEQUENCE [LARGE SCALE GENOMIC DNA]</scope>
    <source>
        <strain evidence="5 6">RS19</strain>
    </source>
</reference>
<dbReference type="GO" id="GO:0005524">
    <property type="term" value="F:ATP binding"/>
    <property type="evidence" value="ECO:0007669"/>
    <property type="project" value="UniProtKB-KW"/>
</dbReference>
<dbReference type="InterPro" id="IPR002611">
    <property type="entry name" value="IstB_ATP-bd"/>
</dbReference>
<dbReference type="RefSeq" id="WP_115834425.1">
    <property type="nucleotide sequence ID" value="NZ_QNUL01000056.1"/>
</dbReference>
<protein>
    <submittedName>
        <fullName evidence="5">ATP-binding protein</fullName>
    </submittedName>
</protein>
<evidence type="ECO:0000256" key="1">
    <source>
        <dbReference type="ARBA" id="ARBA00008059"/>
    </source>
</evidence>
<evidence type="ECO:0000256" key="2">
    <source>
        <dbReference type="ARBA" id="ARBA00022741"/>
    </source>
</evidence>
<keyword evidence="3 5" id="KW-0067">ATP-binding</keyword>
<dbReference type="PIRSF" id="PIRSF003073">
    <property type="entry name" value="DNAC_TnpB_IstB"/>
    <property type="match status" value="1"/>
</dbReference>
<organism evidence="5 6">
    <name type="scientific">Dyadobacter luteus</name>
    <dbReference type="NCBI Taxonomy" id="2259619"/>
    <lineage>
        <taxon>Bacteria</taxon>
        <taxon>Pseudomonadati</taxon>
        <taxon>Bacteroidota</taxon>
        <taxon>Cytophagia</taxon>
        <taxon>Cytophagales</taxon>
        <taxon>Spirosomataceae</taxon>
        <taxon>Dyadobacter</taxon>
    </lineage>
</organism>
<dbReference type="OrthoDB" id="8064373at2"/>
<accession>A0A3D8Y308</accession>
<feature type="domain" description="AAA+ ATPase" evidence="4">
    <location>
        <begin position="97"/>
        <end position="230"/>
    </location>
</feature>
<dbReference type="Proteomes" id="UP000256373">
    <property type="component" value="Unassembled WGS sequence"/>
</dbReference>
<evidence type="ECO:0000259" key="4">
    <source>
        <dbReference type="SMART" id="SM00382"/>
    </source>
</evidence>
<keyword evidence="6" id="KW-1185">Reference proteome</keyword>
<dbReference type="CDD" id="cd00009">
    <property type="entry name" value="AAA"/>
    <property type="match status" value="1"/>
</dbReference>
<comment type="caution">
    <text evidence="5">The sequence shown here is derived from an EMBL/GenBank/DDBJ whole genome shotgun (WGS) entry which is preliminary data.</text>
</comment>
<evidence type="ECO:0000313" key="5">
    <source>
        <dbReference type="EMBL" id="REA54811.1"/>
    </source>
</evidence>
<dbReference type="AlphaFoldDB" id="A0A3D8Y308"/>
<dbReference type="SMART" id="SM00382">
    <property type="entry name" value="AAA"/>
    <property type="match status" value="1"/>
</dbReference>
<name>A0A3D8Y308_9BACT</name>
<dbReference type="InterPro" id="IPR047661">
    <property type="entry name" value="IstB"/>
</dbReference>